<organism evidence="1 2">
    <name type="scientific">Nocardia rhizosphaerihabitans</name>
    <dbReference type="NCBI Taxonomy" id="1691570"/>
    <lineage>
        <taxon>Bacteria</taxon>
        <taxon>Bacillati</taxon>
        <taxon>Actinomycetota</taxon>
        <taxon>Actinomycetes</taxon>
        <taxon>Mycobacteriales</taxon>
        <taxon>Nocardiaceae</taxon>
        <taxon>Nocardia</taxon>
    </lineage>
</organism>
<name>A0ABQ2KFV7_9NOCA</name>
<dbReference type="EMBL" id="BMNE01000003">
    <property type="protein sequence ID" value="GGN81008.1"/>
    <property type="molecule type" value="Genomic_DNA"/>
</dbReference>
<protein>
    <submittedName>
        <fullName evidence="1">Uncharacterized protein</fullName>
    </submittedName>
</protein>
<gene>
    <name evidence="1" type="ORF">GCM10011610_30940</name>
</gene>
<evidence type="ECO:0000313" key="2">
    <source>
        <dbReference type="Proteomes" id="UP000658127"/>
    </source>
</evidence>
<dbReference type="Proteomes" id="UP000658127">
    <property type="component" value="Unassembled WGS sequence"/>
</dbReference>
<comment type="caution">
    <text evidence="1">The sequence shown here is derived from an EMBL/GenBank/DDBJ whole genome shotgun (WGS) entry which is preliminary data.</text>
</comment>
<keyword evidence="2" id="KW-1185">Reference proteome</keyword>
<reference evidence="2" key="1">
    <citation type="journal article" date="2019" name="Int. J. Syst. Evol. Microbiol.">
        <title>The Global Catalogue of Microorganisms (GCM) 10K type strain sequencing project: providing services to taxonomists for standard genome sequencing and annotation.</title>
        <authorList>
            <consortium name="The Broad Institute Genomics Platform"/>
            <consortium name="The Broad Institute Genome Sequencing Center for Infectious Disease"/>
            <person name="Wu L."/>
            <person name="Ma J."/>
        </authorList>
    </citation>
    <scope>NUCLEOTIDE SEQUENCE [LARGE SCALE GENOMIC DNA]</scope>
    <source>
        <strain evidence="2">CGMCC 4.7329</strain>
    </source>
</reference>
<proteinExistence type="predicted"/>
<accession>A0ABQ2KFV7</accession>
<evidence type="ECO:0000313" key="1">
    <source>
        <dbReference type="EMBL" id="GGN81008.1"/>
    </source>
</evidence>
<sequence>MPHGADSGGRGTLLLDSLIRLGLRVRAAYIRARGGAVRNVLDAGADRNGVGWTIEDGTAGA</sequence>